<dbReference type="InterPro" id="IPR026022">
    <property type="entry name" value="PhoU_dom"/>
</dbReference>
<organism evidence="10 11">
    <name type="scientific">Thiosulfativibrio zosterae</name>
    <dbReference type="NCBI Taxonomy" id="2675053"/>
    <lineage>
        <taxon>Bacteria</taxon>
        <taxon>Pseudomonadati</taxon>
        <taxon>Pseudomonadota</taxon>
        <taxon>Gammaproteobacteria</taxon>
        <taxon>Thiotrichales</taxon>
        <taxon>Piscirickettsiaceae</taxon>
        <taxon>Thiosulfativibrio</taxon>
    </lineage>
</organism>
<evidence type="ECO:0000256" key="5">
    <source>
        <dbReference type="ARBA" id="ARBA00022490"/>
    </source>
</evidence>
<reference evidence="11" key="1">
    <citation type="submission" date="2019-11" db="EMBL/GenBank/DDBJ databases">
        <title>Isolation and characterization of two novel species in the genus Thiomicrorhabdus.</title>
        <authorList>
            <person name="Mochizuki J."/>
            <person name="Kojima H."/>
            <person name="Fukui M."/>
        </authorList>
    </citation>
    <scope>NUCLEOTIDE SEQUENCE [LARGE SCALE GENOMIC DNA]</scope>
    <source>
        <strain evidence="11">AkT22</strain>
    </source>
</reference>
<gene>
    <name evidence="10" type="ORF">THMIRHAT_06290</name>
</gene>
<feature type="domain" description="PhoU" evidence="9">
    <location>
        <begin position="135"/>
        <end position="218"/>
    </location>
</feature>
<keyword evidence="4 8" id="KW-0813">Transport</keyword>
<dbReference type="GO" id="GO:0030643">
    <property type="term" value="P:intracellular phosphate ion homeostasis"/>
    <property type="evidence" value="ECO:0007669"/>
    <property type="project" value="InterPro"/>
</dbReference>
<keyword evidence="5 8" id="KW-0963">Cytoplasm</keyword>
<dbReference type="Pfam" id="PF01895">
    <property type="entry name" value="PhoU"/>
    <property type="match status" value="2"/>
</dbReference>
<evidence type="ECO:0000256" key="8">
    <source>
        <dbReference type="PIRNR" id="PIRNR003107"/>
    </source>
</evidence>
<evidence type="ECO:0000313" key="10">
    <source>
        <dbReference type="EMBL" id="BBP42883.1"/>
    </source>
</evidence>
<dbReference type="GO" id="GO:0006817">
    <property type="term" value="P:phosphate ion transport"/>
    <property type="evidence" value="ECO:0007669"/>
    <property type="project" value="UniProtKB-KW"/>
</dbReference>
<evidence type="ECO:0000256" key="3">
    <source>
        <dbReference type="ARBA" id="ARBA00011738"/>
    </source>
</evidence>
<dbReference type="GO" id="GO:0005737">
    <property type="term" value="C:cytoplasm"/>
    <property type="evidence" value="ECO:0007669"/>
    <property type="project" value="UniProtKB-SubCell"/>
</dbReference>
<evidence type="ECO:0000256" key="6">
    <source>
        <dbReference type="ARBA" id="ARBA00022592"/>
    </source>
</evidence>
<dbReference type="PIRSF" id="PIRSF003107">
    <property type="entry name" value="PhoU"/>
    <property type="match status" value="1"/>
</dbReference>
<evidence type="ECO:0000259" key="9">
    <source>
        <dbReference type="Pfam" id="PF01895"/>
    </source>
</evidence>
<comment type="subcellular location">
    <subcellularLocation>
        <location evidence="1 8">Cytoplasm</location>
    </subcellularLocation>
</comment>
<dbReference type="Proteomes" id="UP000501466">
    <property type="component" value="Chromosome"/>
</dbReference>
<dbReference type="RefSeq" id="WP_173290699.1">
    <property type="nucleotide sequence ID" value="NZ_AP021888.1"/>
</dbReference>
<dbReference type="AlphaFoldDB" id="A0A6F8PL95"/>
<evidence type="ECO:0000256" key="1">
    <source>
        <dbReference type="ARBA" id="ARBA00004496"/>
    </source>
</evidence>
<accession>A0A6F8PL95</accession>
<dbReference type="EMBL" id="AP021888">
    <property type="protein sequence ID" value="BBP42883.1"/>
    <property type="molecule type" value="Genomic_DNA"/>
</dbReference>
<dbReference type="InterPro" id="IPR028366">
    <property type="entry name" value="PhoU"/>
</dbReference>
<evidence type="ECO:0000313" key="11">
    <source>
        <dbReference type="Proteomes" id="UP000501466"/>
    </source>
</evidence>
<comment type="similarity">
    <text evidence="2 8">Belongs to the PhoU family.</text>
</comment>
<dbReference type="PANTHER" id="PTHR42930:SF3">
    <property type="entry name" value="PHOSPHATE-SPECIFIC TRANSPORT SYSTEM ACCESSORY PROTEIN PHOU"/>
    <property type="match status" value="1"/>
</dbReference>
<dbReference type="Gene3D" id="1.20.58.220">
    <property type="entry name" value="Phosphate transport system protein phou homolog 2, domain 2"/>
    <property type="match status" value="2"/>
</dbReference>
<name>A0A6F8PL95_9GAMM</name>
<feature type="domain" description="PhoU" evidence="9">
    <location>
        <begin position="25"/>
        <end position="112"/>
    </location>
</feature>
<evidence type="ECO:0000256" key="4">
    <source>
        <dbReference type="ARBA" id="ARBA00022448"/>
    </source>
</evidence>
<evidence type="ECO:0000256" key="7">
    <source>
        <dbReference type="ARBA" id="ARBA00056181"/>
    </source>
</evidence>
<comment type="function">
    <text evidence="7 8">Plays a role in the regulation of phosphate uptake.</text>
</comment>
<keyword evidence="11" id="KW-1185">Reference proteome</keyword>
<dbReference type="PANTHER" id="PTHR42930">
    <property type="entry name" value="PHOSPHATE-SPECIFIC TRANSPORT SYSTEM ACCESSORY PROTEIN PHOU"/>
    <property type="match status" value="1"/>
</dbReference>
<protein>
    <recommendedName>
        <fullName evidence="8">Phosphate-specific transport system accessory protein PhoU</fullName>
    </recommendedName>
</protein>
<dbReference type="FunFam" id="1.20.58.220:FF:000004">
    <property type="entry name" value="Phosphate-specific transport system accessory protein PhoU"/>
    <property type="match status" value="1"/>
</dbReference>
<dbReference type="NCBIfam" id="TIGR02135">
    <property type="entry name" value="phoU_full"/>
    <property type="match status" value="1"/>
</dbReference>
<dbReference type="GO" id="GO:0045936">
    <property type="term" value="P:negative regulation of phosphate metabolic process"/>
    <property type="evidence" value="ECO:0007669"/>
    <property type="project" value="InterPro"/>
</dbReference>
<comment type="subunit">
    <text evidence="3 8">Homodimer.</text>
</comment>
<dbReference type="SUPFAM" id="SSF109755">
    <property type="entry name" value="PhoU-like"/>
    <property type="match status" value="1"/>
</dbReference>
<keyword evidence="6 8" id="KW-0592">Phosphate transport</keyword>
<proteinExistence type="inferred from homology"/>
<sequence>MEKKEFNSHISNQLNRNLEDLFNHILEMGGLVEVQLETALQALGAGDVAKAKEVIVLDKVVNQAEMEIDRLCARVLARQQPTASDLRLILATIRIAIDLERMGDEVVKIAKMIIKFNEEYATACRDYSGYAELLDIATRSNSMLKTSLNAFARVSTAEALDIVNQEEEIDVIYKNACDKVTNDFKAKPDQVECLLEVIGALRATERVSDHARNIMESIVYLVQGQDVRSMDEERLMAFLAEIRED</sequence>
<dbReference type="KEGG" id="tzo:THMIRHAT_06290"/>
<evidence type="ECO:0000256" key="2">
    <source>
        <dbReference type="ARBA" id="ARBA00008107"/>
    </source>
</evidence>
<dbReference type="InterPro" id="IPR038078">
    <property type="entry name" value="PhoU-like_sf"/>
</dbReference>